<keyword evidence="1" id="KW-1133">Transmembrane helix</keyword>
<keyword evidence="1" id="KW-0812">Transmembrane</keyword>
<proteinExistence type="predicted"/>
<organism evidence="2 3">
    <name type="scientific">Portunus trituberculatus</name>
    <name type="common">Swimming crab</name>
    <name type="synonym">Neptunus trituberculatus</name>
    <dbReference type="NCBI Taxonomy" id="210409"/>
    <lineage>
        <taxon>Eukaryota</taxon>
        <taxon>Metazoa</taxon>
        <taxon>Ecdysozoa</taxon>
        <taxon>Arthropoda</taxon>
        <taxon>Crustacea</taxon>
        <taxon>Multicrustacea</taxon>
        <taxon>Malacostraca</taxon>
        <taxon>Eumalacostraca</taxon>
        <taxon>Eucarida</taxon>
        <taxon>Decapoda</taxon>
        <taxon>Pleocyemata</taxon>
        <taxon>Brachyura</taxon>
        <taxon>Eubrachyura</taxon>
        <taxon>Portunoidea</taxon>
        <taxon>Portunidae</taxon>
        <taxon>Portuninae</taxon>
        <taxon>Portunus</taxon>
    </lineage>
</organism>
<dbReference type="Proteomes" id="UP000324222">
    <property type="component" value="Unassembled WGS sequence"/>
</dbReference>
<keyword evidence="3" id="KW-1185">Reference proteome</keyword>
<evidence type="ECO:0000313" key="3">
    <source>
        <dbReference type="Proteomes" id="UP000324222"/>
    </source>
</evidence>
<feature type="transmembrane region" description="Helical" evidence="1">
    <location>
        <begin position="6"/>
        <end position="32"/>
    </location>
</feature>
<gene>
    <name evidence="2" type="ORF">E2C01_010357</name>
</gene>
<dbReference type="AlphaFoldDB" id="A0A5B7D877"/>
<keyword evidence="1" id="KW-0472">Membrane</keyword>
<reference evidence="2 3" key="1">
    <citation type="submission" date="2019-05" db="EMBL/GenBank/DDBJ databases">
        <title>Another draft genome of Portunus trituberculatus and its Hox gene families provides insights of decapod evolution.</title>
        <authorList>
            <person name="Jeong J.-H."/>
            <person name="Song I."/>
            <person name="Kim S."/>
            <person name="Choi T."/>
            <person name="Kim D."/>
            <person name="Ryu S."/>
            <person name="Kim W."/>
        </authorList>
    </citation>
    <scope>NUCLEOTIDE SEQUENCE [LARGE SCALE GENOMIC DNA]</scope>
    <source>
        <tissue evidence="2">Muscle</tissue>
    </source>
</reference>
<protein>
    <submittedName>
        <fullName evidence="2">Uncharacterized protein</fullName>
    </submittedName>
</protein>
<sequence>MIVEVVVMVMMVVTAVMVKVVAIETVMIVMVVPGEGYNAPTITIKDRKPMSEQVIRSVRISSHSCQPRHCGRANSHVATLCSSLSHT</sequence>
<evidence type="ECO:0000256" key="1">
    <source>
        <dbReference type="SAM" id="Phobius"/>
    </source>
</evidence>
<evidence type="ECO:0000313" key="2">
    <source>
        <dbReference type="EMBL" id="MPC17499.1"/>
    </source>
</evidence>
<accession>A0A5B7D877</accession>
<dbReference type="EMBL" id="VSRR010000594">
    <property type="protein sequence ID" value="MPC17499.1"/>
    <property type="molecule type" value="Genomic_DNA"/>
</dbReference>
<name>A0A5B7D877_PORTR</name>
<comment type="caution">
    <text evidence="2">The sequence shown here is derived from an EMBL/GenBank/DDBJ whole genome shotgun (WGS) entry which is preliminary data.</text>
</comment>